<proteinExistence type="inferred from homology"/>
<dbReference type="InterPro" id="IPR013223">
    <property type="entry name" value="RNase_B_OB_dom"/>
</dbReference>
<comment type="similarity">
    <text evidence="8">Belongs to the RNR ribonuclease family. RNase R subfamily.</text>
</comment>
<dbReference type="InterPro" id="IPR040476">
    <property type="entry name" value="CSD2"/>
</dbReference>
<dbReference type="PANTHER" id="PTHR23355">
    <property type="entry name" value="RIBONUCLEASE"/>
    <property type="match status" value="1"/>
</dbReference>
<dbReference type="InterPro" id="IPR022966">
    <property type="entry name" value="RNase_II/R_CS"/>
</dbReference>
<dbReference type="EMBL" id="FRAF01000021">
    <property type="protein sequence ID" value="SHK74061.1"/>
    <property type="molecule type" value="Genomic_DNA"/>
</dbReference>
<comment type="function">
    <text evidence="8">3'-5' exoribonuclease that releases 5'-nucleoside monophosphates and is involved in maturation of structured RNAs.</text>
</comment>
<evidence type="ECO:0000256" key="2">
    <source>
        <dbReference type="ARBA" id="ARBA00004496"/>
    </source>
</evidence>
<dbReference type="PANTHER" id="PTHR23355:SF9">
    <property type="entry name" value="DIS3-LIKE EXONUCLEASE 2"/>
    <property type="match status" value="1"/>
</dbReference>
<dbReference type="Pfam" id="PF08206">
    <property type="entry name" value="OB_RNB"/>
    <property type="match status" value="1"/>
</dbReference>
<keyword evidence="5 8" id="KW-0378">Hydrolase</keyword>
<evidence type="ECO:0000256" key="4">
    <source>
        <dbReference type="ARBA" id="ARBA00022722"/>
    </source>
</evidence>
<evidence type="ECO:0000256" key="3">
    <source>
        <dbReference type="ARBA" id="ARBA00022490"/>
    </source>
</evidence>
<dbReference type="SMART" id="SM00316">
    <property type="entry name" value="S1"/>
    <property type="match status" value="1"/>
</dbReference>
<gene>
    <name evidence="8" type="primary">rnr</name>
    <name evidence="11" type="ORF">SAMN05443507_12138</name>
</gene>
<feature type="domain" description="S1 motif" evidence="10">
    <location>
        <begin position="630"/>
        <end position="710"/>
    </location>
</feature>
<name>A0A1M6UY68_9BACL</name>
<dbReference type="SMART" id="SM00955">
    <property type="entry name" value="RNB"/>
    <property type="match status" value="1"/>
</dbReference>
<dbReference type="GO" id="GO:0003723">
    <property type="term" value="F:RNA binding"/>
    <property type="evidence" value="ECO:0007669"/>
    <property type="project" value="UniProtKB-UniRule"/>
</dbReference>
<dbReference type="NCBIfam" id="TIGR02063">
    <property type="entry name" value="RNase_R"/>
    <property type="match status" value="1"/>
</dbReference>
<dbReference type="InterPro" id="IPR011129">
    <property type="entry name" value="CSD"/>
</dbReference>
<keyword evidence="12" id="KW-1185">Reference proteome</keyword>
<dbReference type="EC" id="3.1.13.1" evidence="8"/>
<dbReference type="InterPro" id="IPR050180">
    <property type="entry name" value="RNR_Ribonuclease"/>
</dbReference>
<dbReference type="Pfam" id="PF00575">
    <property type="entry name" value="S1"/>
    <property type="match status" value="1"/>
</dbReference>
<evidence type="ECO:0000259" key="10">
    <source>
        <dbReference type="PROSITE" id="PS50126"/>
    </source>
</evidence>
<dbReference type="Pfam" id="PF17876">
    <property type="entry name" value="CSD2"/>
    <property type="match status" value="1"/>
</dbReference>
<feature type="compositionally biased region" description="Basic residues" evidence="9">
    <location>
        <begin position="788"/>
        <end position="797"/>
    </location>
</feature>
<evidence type="ECO:0000313" key="11">
    <source>
        <dbReference type="EMBL" id="SHK74061.1"/>
    </source>
</evidence>
<dbReference type="HAMAP" id="MF_01895">
    <property type="entry name" value="RNase_R"/>
    <property type="match status" value="1"/>
</dbReference>
<evidence type="ECO:0000313" key="12">
    <source>
        <dbReference type="Proteomes" id="UP000184016"/>
    </source>
</evidence>
<dbReference type="GO" id="GO:0006402">
    <property type="term" value="P:mRNA catabolic process"/>
    <property type="evidence" value="ECO:0007669"/>
    <property type="project" value="TreeGrafter"/>
</dbReference>
<dbReference type="NCBIfam" id="TIGR00358">
    <property type="entry name" value="3_prime_RNase"/>
    <property type="match status" value="1"/>
</dbReference>
<dbReference type="AlphaFoldDB" id="A0A1M6UY68"/>
<reference evidence="12" key="1">
    <citation type="submission" date="2016-11" db="EMBL/GenBank/DDBJ databases">
        <authorList>
            <person name="Varghese N."/>
            <person name="Submissions S."/>
        </authorList>
    </citation>
    <scope>NUCLEOTIDE SEQUENCE [LARGE SCALE GENOMIC DNA]</scope>
    <source>
        <strain evidence="12">USBA-503</strain>
    </source>
</reference>
<keyword evidence="3 8" id="KW-0963">Cytoplasm</keyword>
<dbReference type="SMART" id="SM00357">
    <property type="entry name" value="CSP"/>
    <property type="match status" value="2"/>
</dbReference>
<dbReference type="SUPFAM" id="SSF50249">
    <property type="entry name" value="Nucleic acid-binding proteins"/>
    <property type="match status" value="4"/>
</dbReference>
<evidence type="ECO:0000256" key="8">
    <source>
        <dbReference type="HAMAP-Rule" id="MF_01895"/>
    </source>
</evidence>
<keyword evidence="7 8" id="KW-0694">RNA-binding</keyword>
<dbReference type="Proteomes" id="UP000184016">
    <property type="component" value="Unassembled WGS sequence"/>
</dbReference>
<evidence type="ECO:0000256" key="9">
    <source>
        <dbReference type="SAM" id="MobiDB-lite"/>
    </source>
</evidence>
<dbReference type="InterPro" id="IPR003029">
    <property type="entry name" value="S1_domain"/>
</dbReference>
<accession>A0A1M6UY68</accession>
<comment type="subcellular location">
    <subcellularLocation>
        <location evidence="2 8">Cytoplasm</location>
    </subcellularLocation>
</comment>
<dbReference type="PROSITE" id="PS50126">
    <property type="entry name" value="S1"/>
    <property type="match status" value="1"/>
</dbReference>
<dbReference type="RefSeq" id="WP_072874780.1">
    <property type="nucleotide sequence ID" value="NZ_FRAF01000021.1"/>
</dbReference>
<dbReference type="STRING" id="1830138.SAMN05443507_12138"/>
<keyword evidence="4 8" id="KW-0540">Nuclease</keyword>
<sequence>MNNEWQSRLLDYLENEANGLLSVRELTDALGVESGDDFREFVKLLAAMEETGQIVRTRSDRYGLPERMNLVVGRLQMKARGYGFVIAEDGSEDIYIPGTEMNGAMSGDKVMVRVEAENKMKTGSAKHREGRVIRVLERQVERVVGRFVKHEKHGFVTPADKRFPQDVWIGPDHLLDAHDGYVVVAEILEYPTATRGPVGKIVEVLGHPDEPGMDILTIVRKYNLPEKFSDEVLAAVERIPRTLSEKDYEGRRDLRSERIVTIDGEDAKDLDDAVHVKRLKNGHFELGVHIADVGYYVKEGSSIDKEAYRRGTSVYLVDRVIPMLPQRLSNDICSLNPQVDRLTLSCIMEIDEKGAVVSHDIFPSVIHTRERMTYNNVRKILLREDEEVMQRYRDLLPDFELMEELALILREKRMRRGAVDFDFDEVKVVVDPLGAPVDIVARQRSIAERIIEEFMLAANETVAEHFHWLGVPFVYRIHEEPDMGKMLDLNQFLHNFGYSIRGVGNRVHPRALQDVLNELQGKREQRMLSSLMLRSMRQARYAPECTGHFGLAAEYYTHFTSPIRRYPDLVIHRIIRENLLAPFSAEREGALAAFVADAAVQSSERERIAQDAERECDQLKMVEYMQAHLFEPFDGLISGVTNFGLFVQLQNGVEGLIHISYLTDDYYALNERLMALVGERTRRVFRLGDPVRVQAIAANKETLSIDFELLEHLREATFVSSGRGGEIIYDEDLSHTERRRAIEERRLRSEEGEARGRRRTRERLLADTHGNNSSAYGTARRETDRPKDKAKRNQKRRSSIEIGHASVSHGGYEGPAWAGKSRRKKKR</sequence>
<evidence type="ECO:0000256" key="6">
    <source>
        <dbReference type="ARBA" id="ARBA00022839"/>
    </source>
</evidence>
<keyword evidence="6 8" id="KW-0269">Exonuclease</keyword>
<dbReference type="PROSITE" id="PS01175">
    <property type="entry name" value="RIBONUCLEASE_II"/>
    <property type="match status" value="1"/>
</dbReference>
<dbReference type="Pfam" id="PF00773">
    <property type="entry name" value="RNB"/>
    <property type="match status" value="1"/>
</dbReference>
<comment type="catalytic activity">
    <reaction evidence="1 8">
        <text>Exonucleolytic cleavage in the 3'- to 5'-direction to yield nucleoside 5'-phosphates.</text>
        <dbReference type="EC" id="3.1.13.1"/>
    </reaction>
</comment>
<dbReference type="Gene3D" id="2.40.50.140">
    <property type="entry name" value="Nucleic acid-binding proteins"/>
    <property type="match status" value="2"/>
</dbReference>
<dbReference type="GO" id="GO:0008859">
    <property type="term" value="F:exoribonuclease II activity"/>
    <property type="evidence" value="ECO:0007669"/>
    <property type="project" value="UniProtKB-UniRule"/>
</dbReference>
<evidence type="ECO:0000256" key="1">
    <source>
        <dbReference type="ARBA" id="ARBA00001849"/>
    </source>
</evidence>
<feature type="region of interest" description="Disordered" evidence="9">
    <location>
        <begin position="747"/>
        <end position="827"/>
    </location>
</feature>
<dbReference type="CDD" id="cd04471">
    <property type="entry name" value="S1_RNase_R"/>
    <property type="match status" value="1"/>
</dbReference>
<dbReference type="InterPro" id="IPR004476">
    <property type="entry name" value="RNase_II/RNase_R"/>
</dbReference>
<dbReference type="InterPro" id="IPR001900">
    <property type="entry name" value="RNase_II/R"/>
</dbReference>
<dbReference type="GO" id="GO:0005829">
    <property type="term" value="C:cytosol"/>
    <property type="evidence" value="ECO:0007669"/>
    <property type="project" value="TreeGrafter"/>
</dbReference>
<organism evidence="11 12">
    <name type="scientific">Alicyclobacillus tolerans</name>
    <dbReference type="NCBI Taxonomy" id="90970"/>
    <lineage>
        <taxon>Bacteria</taxon>
        <taxon>Bacillati</taxon>
        <taxon>Bacillota</taxon>
        <taxon>Bacilli</taxon>
        <taxon>Bacillales</taxon>
        <taxon>Alicyclobacillaceae</taxon>
        <taxon>Alicyclobacillus</taxon>
    </lineage>
</organism>
<dbReference type="InterPro" id="IPR011805">
    <property type="entry name" value="RNase_R"/>
</dbReference>
<evidence type="ECO:0000256" key="5">
    <source>
        <dbReference type="ARBA" id="ARBA00022801"/>
    </source>
</evidence>
<protein>
    <recommendedName>
        <fullName evidence="8">Ribonuclease R</fullName>
        <shortName evidence="8">RNase R</shortName>
        <ecNumber evidence="8">3.1.13.1</ecNumber>
    </recommendedName>
</protein>
<evidence type="ECO:0000256" key="7">
    <source>
        <dbReference type="ARBA" id="ARBA00022884"/>
    </source>
</evidence>
<dbReference type="InterPro" id="IPR012340">
    <property type="entry name" value="NA-bd_OB-fold"/>
</dbReference>